<feature type="domain" description="BHLH" evidence="8">
    <location>
        <begin position="36"/>
        <end position="86"/>
    </location>
</feature>
<sequence length="232" mass="25893">MDSEGPAAPVMEKGSTPPETVLTGDHLTKKKQGKVPKRAHKAEREKMKRDHLNDLFLSLANALELSEQVNGKASILIEATRNVKELLAQIEQLKRESEALLSETQYVSMEKKELEDENYVMEAKISDLRREIEERAAAESNLDLNLAPPGYKEQQKAEVMTINPVYVYPICPNPELYQDGEDPVPLPPSSVSKPRARYPSPSDEWSSQILNNHPLSGEELQGGSDNSGFVRS</sequence>
<dbReference type="SUPFAM" id="SSF47459">
    <property type="entry name" value="HLH, helix-loop-helix DNA-binding domain"/>
    <property type="match status" value="1"/>
</dbReference>
<evidence type="ECO:0000313" key="10">
    <source>
        <dbReference type="Proteomes" id="UP001152484"/>
    </source>
</evidence>
<gene>
    <name evidence="9" type="ORF">CEURO_LOCUS6899</name>
</gene>
<protein>
    <recommendedName>
        <fullName evidence="8">BHLH domain-containing protein</fullName>
    </recommendedName>
</protein>
<evidence type="ECO:0000313" key="9">
    <source>
        <dbReference type="EMBL" id="CAH9078690.1"/>
    </source>
</evidence>
<organism evidence="9 10">
    <name type="scientific">Cuscuta europaea</name>
    <name type="common">European dodder</name>
    <dbReference type="NCBI Taxonomy" id="41803"/>
    <lineage>
        <taxon>Eukaryota</taxon>
        <taxon>Viridiplantae</taxon>
        <taxon>Streptophyta</taxon>
        <taxon>Embryophyta</taxon>
        <taxon>Tracheophyta</taxon>
        <taxon>Spermatophyta</taxon>
        <taxon>Magnoliopsida</taxon>
        <taxon>eudicotyledons</taxon>
        <taxon>Gunneridae</taxon>
        <taxon>Pentapetalae</taxon>
        <taxon>asterids</taxon>
        <taxon>lamiids</taxon>
        <taxon>Solanales</taxon>
        <taxon>Convolvulaceae</taxon>
        <taxon>Cuscuteae</taxon>
        <taxon>Cuscuta</taxon>
        <taxon>Cuscuta subgen. Cuscuta</taxon>
    </lineage>
</organism>
<dbReference type="PANTHER" id="PTHR47075">
    <property type="entry name" value="TRANSCRIPTION FACTOR BHLH47"/>
    <property type="match status" value="1"/>
</dbReference>
<accession>A0A9P1E530</accession>
<dbReference type="EMBL" id="CAMAPE010000010">
    <property type="protein sequence ID" value="CAH9078690.1"/>
    <property type="molecule type" value="Genomic_DNA"/>
</dbReference>
<evidence type="ECO:0000256" key="7">
    <source>
        <dbReference type="SAM" id="MobiDB-lite"/>
    </source>
</evidence>
<keyword evidence="2" id="KW-0805">Transcription regulation</keyword>
<feature type="compositionally biased region" description="Polar residues" evidence="7">
    <location>
        <begin position="203"/>
        <end position="214"/>
    </location>
</feature>
<dbReference type="GO" id="GO:0046983">
    <property type="term" value="F:protein dimerization activity"/>
    <property type="evidence" value="ECO:0007669"/>
    <property type="project" value="InterPro"/>
</dbReference>
<comment type="subcellular location">
    <subcellularLocation>
        <location evidence="1">Nucleus</location>
    </subcellularLocation>
</comment>
<keyword evidence="10" id="KW-1185">Reference proteome</keyword>
<dbReference type="GO" id="GO:0003677">
    <property type="term" value="F:DNA binding"/>
    <property type="evidence" value="ECO:0007669"/>
    <property type="project" value="UniProtKB-KW"/>
</dbReference>
<feature type="compositionally biased region" description="Basic residues" evidence="7">
    <location>
        <begin position="28"/>
        <end position="41"/>
    </location>
</feature>
<dbReference type="InterPro" id="IPR036638">
    <property type="entry name" value="HLH_DNA-bd_sf"/>
</dbReference>
<evidence type="ECO:0000259" key="8">
    <source>
        <dbReference type="PROSITE" id="PS50888"/>
    </source>
</evidence>
<evidence type="ECO:0000256" key="5">
    <source>
        <dbReference type="ARBA" id="ARBA00023242"/>
    </source>
</evidence>
<reference evidence="9" key="1">
    <citation type="submission" date="2022-07" db="EMBL/GenBank/DDBJ databases">
        <authorList>
            <person name="Macas J."/>
            <person name="Novak P."/>
            <person name="Neumann P."/>
        </authorList>
    </citation>
    <scope>NUCLEOTIDE SEQUENCE</scope>
</reference>
<comment type="caution">
    <text evidence="9">The sequence shown here is derived from an EMBL/GenBank/DDBJ whole genome shotgun (WGS) entry which is preliminary data.</text>
</comment>
<dbReference type="GO" id="GO:0005634">
    <property type="term" value="C:nucleus"/>
    <property type="evidence" value="ECO:0007669"/>
    <property type="project" value="UniProtKB-SubCell"/>
</dbReference>
<evidence type="ECO:0000256" key="4">
    <source>
        <dbReference type="ARBA" id="ARBA00023163"/>
    </source>
</evidence>
<dbReference type="OrthoDB" id="1931098at2759"/>
<evidence type="ECO:0000256" key="6">
    <source>
        <dbReference type="SAM" id="Coils"/>
    </source>
</evidence>
<name>A0A9P1E530_CUSEU</name>
<dbReference type="Gene3D" id="4.10.280.10">
    <property type="entry name" value="Helix-loop-helix DNA-binding domain"/>
    <property type="match status" value="1"/>
</dbReference>
<keyword evidence="5" id="KW-0539">Nucleus</keyword>
<dbReference type="PANTHER" id="PTHR47075:SF10">
    <property type="entry name" value="TRANSCRIPTION FACTOR BHLH47-LIKE"/>
    <property type="match status" value="1"/>
</dbReference>
<dbReference type="PROSITE" id="PS50888">
    <property type="entry name" value="BHLH"/>
    <property type="match status" value="1"/>
</dbReference>
<dbReference type="Proteomes" id="UP001152484">
    <property type="component" value="Unassembled WGS sequence"/>
</dbReference>
<evidence type="ECO:0000256" key="1">
    <source>
        <dbReference type="ARBA" id="ARBA00004123"/>
    </source>
</evidence>
<feature type="region of interest" description="Disordered" evidence="7">
    <location>
        <begin position="178"/>
        <end position="232"/>
    </location>
</feature>
<keyword evidence="3" id="KW-0238">DNA-binding</keyword>
<feature type="compositionally biased region" description="Polar residues" evidence="7">
    <location>
        <begin position="223"/>
        <end position="232"/>
    </location>
</feature>
<proteinExistence type="predicted"/>
<dbReference type="InterPro" id="IPR057075">
    <property type="entry name" value="bHLH_IRO3"/>
</dbReference>
<dbReference type="Pfam" id="PF23177">
    <property type="entry name" value="bHLH_IRO3"/>
    <property type="match status" value="1"/>
</dbReference>
<keyword evidence="4" id="KW-0804">Transcription</keyword>
<evidence type="ECO:0000256" key="3">
    <source>
        <dbReference type="ARBA" id="ARBA00023125"/>
    </source>
</evidence>
<evidence type="ECO:0000256" key="2">
    <source>
        <dbReference type="ARBA" id="ARBA00023015"/>
    </source>
</evidence>
<keyword evidence="6" id="KW-0175">Coiled coil</keyword>
<feature type="coiled-coil region" evidence="6">
    <location>
        <begin position="76"/>
        <end position="131"/>
    </location>
</feature>
<dbReference type="InterPro" id="IPR011598">
    <property type="entry name" value="bHLH_dom"/>
</dbReference>
<feature type="region of interest" description="Disordered" evidence="7">
    <location>
        <begin position="1"/>
        <end position="44"/>
    </location>
</feature>
<dbReference type="AlphaFoldDB" id="A0A9P1E530"/>